<keyword evidence="8" id="KW-0862">Zinc</keyword>
<comment type="caution">
    <text evidence="11">The sequence shown here is derived from an EMBL/GenBank/DDBJ whole genome shotgun (WGS) entry which is preliminary data.</text>
</comment>
<evidence type="ECO:0000256" key="3">
    <source>
        <dbReference type="ARBA" id="ARBA00022490"/>
    </source>
</evidence>
<evidence type="ECO:0000256" key="7">
    <source>
        <dbReference type="ARBA" id="ARBA00022801"/>
    </source>
</evidence>
<dbReference type="InterPro" id="IPR002933">
    <property type="entry name" value="Peptidase_M20"/>
</dbReference>
<dbReference type="RefSeq" id="WP_124924629.1">
    <property type="nucleotide sequence ID" value="NZ_BMOH01000001.1"/>
</dbReference>
<keyword evidence="5" id="KW-0028">Amino-acid biosynthesis</keyword>
<evidence type="ECO:0000259" key="10">
    <source>
        <dbReference type="Pfam" id="PF07687"/>
    </source>
</evidence>
<sequence>MAQPLTLEILDQLIGFDTTSCNSNLQLMAYVQGYLENLGVTSQLIYDAEEKKANLYATIGPQDKAGVMLSGHTDTVPVAGQNWTRQPYQLTEENGYYYGRGTTDMKGFIAVVLAAVPQMINQTLHTPIHLAFSYDEEIGCVGVRRLIHTMQNQPLKPAICIIGEPTSMQVVTAHKGKLAAKVTVTGKECHSGMAPLGVNAVNYAARMIIWLEQLAQNKEDFGPFEEGYDIPHSTVHTGTVKGGTALNIVPNHCEFLFEIRNIAQEDPRDLLAQFENYAEELLAEMRLTDQNCDIAIEITTEYPGLSTAEDAEVVAFVKKLAQSTANANINFGTEGGLFSNVLGIPTVVCGPGNMDQGHKPDEFIHNSQLQQCEAFMARLINELSTSTSQGG</sequence>
<dbReference type="CDD" id="cd03894">
    <property type="entry name" value="M20_ArgE"/>
    <property type="match status" value="1"/>
</dbReference>
<proteinExistence type="inferred from homology"/>
<keyword evidence="7 11" id="KW-0378">Hydrolase</keyword>
<dbReference type="Pfam" id="PF07687">
    <property type="entry name" value="M20_dimer"/>
    <property type="match status" value="1"/>
</dbReference>
<dbReference type="EMBL" id="RQXV01000001">
    <property type="protein sequence ID" value="RRD01556.1"/>
    <property type="molecule type" value="Genomic_DNA"/>
</dbReference>
<dbReference type="GO" id="GO:0046872">
    <property type="term" value="F:metal ion binding"/>
    <property type="evidence" value="ECO:0007669"/>
    <property type="project" value="UniProtKB-KW"/>
</dbReference>
<evidence type="ECO:0000256" key="6">
    <source>
        <dbReference type="ARBA" id="ARBA00022723"/>
    </source>
</evidence>
<accession>A0A3P1SYC8</accession>
<dbReference type="NCBIfam" id="TIGR01892">
    <property type="entry name" value="AcOrn-deacetyl"/>
    <property type="match status" value="1"/>
</dbReference>
<evidence type="ECO:0000256" key="5">
    <source>
        <dbReference type="ARBA" id="ARBA00022605"/>
    </source>
</evidence>
<dbReference type="EC" id="3.5.1.16" evidence="11"/>
<keyword evidence="4" id="KW-0055">Arginine biosynthesis</keyword>
<dbReference type="AlphaFoldDB" id="A0A3P1SYC8"/>
<evidence type="ECO:0000256" key="2">
    <source>
        <dbReference type="ARBA" id="ARBA00005691"/>
    </source>
</evidence>
<dbReference type="InterPro" id="IPR001261">
    <property type="entry name" value="ArgE/DapE_CS"/>
</dbReference>
<name>A0A3P1SYC8_9GAMM</name>
<evidence type="ECO:0000313" key="12">
    <source>
        <dbReference type="Proteomes" id="UP000267535"/>
    </source>
</evidence>
<dbReference type="OrthoDB" id="3665926at2"/>
<keyword evidence="12" id="KW-1185">Reference proteome</keyword>
<dbReference type="Gene3D" id="3.40.630.10">
    <property type="entry name" value="Zn peptidases"/>
    <property type="match status" value="1"/>
</dbReference>
<dbReference type="NCBIfam" id="NF005710">
    <property type="entry name" value="PRK07522.1"/>
    <property type="match status" value="1"/>
</dbReference>
<dbReference type="PROSITE" id="PS00758">
    <property type="entry name" value="ARGE_DAPE_CPG2_1"/>
    <property type="match status" value="1"/>
</dbReference>
<dbReference type="GO" id="GO:0008777">
    <property type="term" value="F:acetylornithine deacetylase activity"/>
    <property type="evidence" value="ECO:0007669"/>
    <property type="project" value="UniProtKB-EC"/>
</dbReference>
<dbReference type="PROSITE" id="PS00759">
    <property type="entry name" value="ARGE_DAPE_CPG2_2"/>
    <property type="match status" value="1"/>
</dbReference>
<evidence type="ECO:0000313" key="11">
    <source>
        <dbReference type="EMBL" id="RRD01556.1"/>
    </source>
</evidence>
<keyword evidence="3" id="KW-0963">Cytoplasm</keyword>
<comment type="similarity">
    <text evidence="2">Belongs to the peptidase M20A family. ArgE subfamily.</text>
</comment>
<dbReference type="InterPro" id="IPR050072">
    <property type="entry name" value="Peptidase_M20A"/>
</dbReference>
<dbReference type="PANTHER" id="PTHR43808">
    <property type="entry name" value="ACETYLORNITHINE DEACETYLASE"/>
    <property type="match status" value="1"/>
</dbReference>
<dbReference type="SUPFAM" id="SSF53187">
    <property type="entry name" value="Zn-dependent exopeptidases"/>
    <property type="match status" value="1"/>
</dbReference>
<evidence type="ECO:0000256" key="9">
    <source>
        <dbReference type="ARBA" id="ARBA00023285"/>
    </source>
</evidence>
<dbReference type="Proteomes" id="UP000267535">
    <property type="component" value="Unassembled WGS sequence"/>
</dbReference>
<keyword evidence="9" id="KW-0170">Cobalt</keyword>
<comment type="cofactor">
    <cofactor evidence="1">
        <name>Zn(2+)</name>
        <dbReference type="ChEBI" id="CHEBI:29105"/>
    </cofactor>
</comment>
<evidence type="ECO:0000256" key="4">
    <source>
        <dbReference type="ARBA" id="ARBA00022571"/>
    </source>
</evidence>
<gene>
    <name evidence="11" type="primary">argE</name>
    <name evidence="11" type="ORF">EHS89_03090</name>
</gene>
<evidence type="ECO:0000256" key="8">
    <source>
        <dbReference type="ARBA" id="ARBA00022833"/>
    </source>
</evidence>
<dbReference type="GO" id="GO:0006526">
    <property type="term" value="P:L-arginine biosynthetic process"/>
    <property type="evidence" value="ECO:0007669"/>
    <property type="project" value="UniProtKB-KW"/>
</dbReference>
<dbReference type="Gene3D" id="3.30.70.360">
    <property type="match status" value="1"/>
</dbReference>
<feature type="domain" description="Peptidase M20 dimerisation" evidence="10">
    <location>
        <begin position="172"/>
        <end position="284"/>
    </location>
</feature>
<dbReference type="InterPro" id="IPR036264">
    <property type="entry name" value="Bact_exopeptidase_dim_dom"/>
</dbReference>
<evidence type="ECO:0000256" key="1">
    <source>
        <dbReference type="ARBA" id="ARBA00001947"/>
    </source>
</evidence>
<organism evidence="11 12">
    <name type="scientific">Amphritea balenae</name>
    <dbReference type="NCBI Taxonomy" id="452629"/>
    <lineage>
        <taxon>Bacteria</taxon>
        <taxon>Pseudomonadati</taxon>
        <taxon>Pseudomonadota</taxon>
        <taxon>Gammaproteobacteria</taxon>
        <taxon>Oceanospirillales</taxon>
        <taxon>Oceanospirillaceae</taxon>
        <taxon>Amphritea</taxon>
    </lineage>
</organism>
<dbReference type="PANTHER" id="PTHR43808:SF31">
    <property type="entry name" value="N-ACETYL-L-CITRULLINE DEACETYLASE"/>
    <property type="match status" value="1"/>
</dbReference>
<protein>
    <submittedName>
        <fullName evidence="11">Acetylornithine deacetylase</fullName>
        <ecNumber evidence="11">3.5.1.16</ecNumber>
    </submittedName>
</protein>
<reference evidence="11 12" key="1">
    <citation type="submission" date="2018-11" db="EMBL/GenBank/DDBJ databases">
        <title>The draft genome sequence of Amphritea balenae JAMM 1525T.</title>
        <authorList>
            <person name="Fang Z."/>
            <person name="Zhang Y."/>
            <person name="Han X."/>
        </authorList>
    </citation>
    <scope>NUCLEOTIDE SEQUENCE [LARGE SCALE GENOMIC DNA]</scope>
    <source>
        <strain evidence="11 12">JAMM 1525</strain>
    </source>
</reference>
<dbReference type="InterPro" id="IPR011650">
    <property type="entry name" value="Peptidase_M20_dimer"/>
</dbReference>
<dbReference type="InterPro" id="IPR010169">
    <property type="entry name" value="AcOrn-deacetyl"/>
</dbReference>
<dbReference type="SUPFAM" id="SSF55031">
    <property type="entry name" value="Bacterial exopeptidase dimerisation domain"/>
    <property type="match status" value="1"/>
</dbReference>
<keyword evidence="6" id="KW-0479">Metal-binding</keyword>
<dbReference type="Pfam" id="PF01546">
    <property type="entry name" value="Peptidase_M20"/>
    <property type="match status" value="1"/>
</dbReference>